<accession>A0A449AUW7</accession>
<dbReference type="NCBIfam" id="NF045943">
    <property type="entry name" value="MAG3720_fam"/>
    <property type="match status" value="1"/>
</dbReference>
<name>A0A449AUW7_9BACT</name>
<dbReference type="RefSeq" id="WP_027333799.1">
    <property type="nucleotide sequence ID" value="NZ_LR215024.1"/>
</dbReference>
<reference evidence="1 2" key="1">
    <citation type="submission" date="2019-01" db="EMBL/GenBank/DDBJ databases">
        <authorList>
            <consortium name="Pathogen Informatics"/>
        </authorList>
    </citation>
    <scope>NUCLEOTIDE SEQUENCE [LARGE SCALE GENOMIC DNA]</scope>
    <source>
        <strain evidence="1 2">NCTC10194</strain>
    </source>
</reference>
<dbReference type="Proteomes" id="UP000290815">
    <property type="component" value="Chromosome"/>
</dbReference>
<dbReference type="EMBL" id="LR215024">
    <property type="protein sequence ID" value="VEU70307.1"/>
    <property type="molecule type" value="Genomic_DNA"/>
</dbReference>
<keyword evidence="2" id="KW-1185">Reference proteome</keyword>
<sequence>MKHFLNFHLINSKKVKITLIKHELNKYYNGGLNFLVKLNSGKEQENAIHKIQNFLLVNKKEQENFDLQINVLFEDSIFKSLKTQNIVLNLKKADFHEESFRTSLLPNFFEIEFQKKIVQTIDRNYEFLHHPYMVTIKKDNVIKIYRDIPTNKEFDSILQHYFIYTFSKDEPVLKNINQFIELLNLKAKVNYLFKSQLLASYLTNTKKPILVVNIDKNYITLNVTRLGKVVDYQRLEVGTSSFIKAFLNSFNKLSKDEILSRLTYIHQTSEKDLADDLHLKQLKNGLDKLLSFLHYEINRRINEFNSKHNAKIITEIAFTGELAWLVNSLMDYFEIKSPQFNVSSIESKNDLFIQSEYNDKIINQLVYYGDKLMVDNDQVQTQTSEIEIGKASPKSFLHKLKEFLTLQKGE</sequence>
<protein>
    <recommendedName>
        <fullName evidence="3">Cell division protein FtsA</fullName>
    </recommendedName>
</protein>
<dbReference type="KEGG" id="mgly:NCTC10194_00312"/>
<organism evidence="1 2">
    <name type="scientific">Mycoplasmopsis glycophila</name>
    <dbReference type="NCBI Taxonomy" id="171285"/>
    <lineage>
        <taxon>Bacteria</taxon>
        <taxon>Bacillati</taxon>
        <taxon>Mycoplasmatota</taxon>
        <taxon>Mycoplasmoidales</taxon>
        <taxon>Metamycoplasmataceae</taxon>
        <taxon>Mycoplasmopsis</taxon>
    </lineage>
</organism>
<dbReference type="AlphaFoldDB" id="A0A449AUW7"/>
<gene>
    <name evidence="1" type="ORF">NCTC10194_00312</name>
</gene>
<evidence type="ECO:0008006" key="3">
    <source>
        <dbReference type="Google" id="ProtNLM"/>
    </source>
</evidence>
<proteinExistence type="predicted"/>
<evidence type="ECO:0000313" key="1">
    <source>
        <dbReference type="EMBL" id="VEU70307.1"/>
    </source>
</evidence>
<evidence type="ECO:0000313" key="2">
    <source>
        <dbReference type="Proteomes" id="UP000290815"/>
    </source>
</evidence>